<keyword evidence="2" id="KW-1185">Reference proteome</keyword>
<proteinExistence type="predicted"/>
<dbReference type="EMBL" id="JASPKY010001853">
    <property type="protein sequence ID" value="KAK9670986.1"/>
    <property type="molecule type" value="Genomic_DNA"/>
</dbReference>
<dbReference type="Proteomes" id="UP001458880">
    <property type="component" value="Unassembled WGS sequence"/>
</dbReference>
<gene>
    <name evidence="1" type="ORF">QE152_g41054</name>
</gene>
<reference evidence="1 2" key="1">
    <citation type="journal article" date="2024" name="BMC Genomics">
        <title>De novo assembly and annotation of Popillia japonica's genome with initial clues to its potential as an invasive pest.</title>
        <authorList>
            <person name="Cucini C."/>
            <person name="Boschi S."/>
            <person name="Funari R."/>
            <person name="Cardaioli E."/>
            <person name="Iannotti N."/>
            <person name="Marturano G."/>
            <person name="Paoli F."/>
            <person name="Bruttini M."/>
            <person name="Carapelli A."/>
            <person name="Frati F."/>
            <person name="Nardi F."/>
        </authorList>
    </citation>
    <scope>NUCLEOTIDE SEQUENCE [LARGE SCALE GENOMIC DNA]</scope>
    <source>
        <strain evidence="1">DMR45628</strain>
    </source>
</reference>
<evidence type="ECO:0000313" key="2">
    <source>
        <dbReference type="Proteomes" id="UP001458880"/>
    </source>
</evidence>
<organism evidence="1 2">
    <name type="scientific">Popillia japonica</name>
    <name type="common">Japanese beetle</name>
    <dbReference type="NCBI Taxonomy" id="7064"/>
    <lineage>
        <taxon>Eukaryota</taxon>
        <taxon>Metazoa</taxon>
        <taxon>Ecdysozoa</taxon>
        <taxon>Arthropoda</taxon>
        <taxon>Hexapoda</taxon>
        <taxon>Insecta</taxon>
        <taxon>Pterygota</taxon>
        <taxon>Neoptera</taxon>
        <taxon>Endopterygota</taxon>
        <taxon>Coleoptera</taxon>
        <taxon>Polyphaga</taxon>
        <taxon>Scarabaeiformia</taxon>
        <taxon>Scarabaeidae</taxon>
        <taxon>Rutelinae</taxon>
        <taxon>Popillia</taxon>
    </lineage>
</organism>
<accession>A0AAW1H418</accession>
<evidence type="ECO:0000313" key="1">
    <source>
        <dbReference type="EMBL" id="KAK9670986.1"/>
    </source>
</evidence>
<protein>
    <submittedName>
        <fullName evidence="1">Uncharacterized protein</fullName>
    </submittedName>
</protein>
<name>A0AAW1H418_POPJA</name>
<dbReference type="AlphaFoldDB" id="A0AAW1H418"/>
<sequence>MKPAFGSNATGIRSGPAFAANETGIWFKCYRHSERMKPAFEADETGIQERIVRKTSEKIFDKLNFTTSCITSKNTRCTPTDALADA</sequence>
<comment type="caution">
    <text evidence="1">The sequence shown here is derived from an EMBL/GenBank/DDBJ whole genome shotgun (WGS) entry which is preliminary data.</text>
</comment>